<evidence type="ECO:0000256" key="1">
    <source>
        <dbReference type="ARBA" id="ARBA00001947"/>
    </source>
</evidence>
<feature type="compositionally biased region" description="Low complexity" evidence="5">
    <location>
        <begin position="450"/>
        <end position="462"/>
    </location>
</feature>
<organism evidence="9 10">
    <name type="scientific">Pelagovum pacificum</name>
    <dbReference type="NCBI Taxonomy" id="2588711"/>
    <lineage>
        <taxon>Bacteria</taxon>
        <taxon>Pseudomonadati</taxon>
        <taxon>Pseudomonadota</taxon>
        <taxon>Alphaproteobacteria</taxon>
        <taxon>Rhodobacterales</taxon>
        <taxon>Paracoccaceae</taxon>
        <taxon>Pelagovum</taxon>
    </lineage>
</organism>
<feature type="chain" id="PRO_5022825078" evidence="6">
    <location>
        <begin position="20"/>
        <end position="475"/>
    </location>
</feature>
<dbReference type="PROSITE" id="PS00143">
    <property type="entry name" value="INSULINASE"/>
    <property type="match status" value="1"/>
</dbReference>
<proteinExistence type="inferred from homology"/>
<evidence type="ECO:0000256" key="6">
    <source>
        <dbReference type="SAM" id="SignalP"/>
    </source>
</evidence>
<keyword evidence="6" id="KW-0732">Signal</keyword>
<dbReference type="Proteomes" id="UP000314011">
    <property type="component" value="Unassembled WGS sequence"/>
</dbReference>
<dbReference type="GO" id="GO:0006508">
    <property type="term" value="P:proteolysis"/>
    <property type="evidence" value="ECO:0007669"/>
    <property type="project" value="InterPro"/>
</dbReference>
<feature type="compositionally biased region" description="Acidic residues" evidence="5">
    <location>
        <begin position="463"/>
        <end position="475"/>
    </location>
</feature>
<sequence>MRRLMLALPLLSLPLPAAAQTDNVTTYTLDNGLEVVVIEDHRAPVVNHMVWYKAGSADEPVGQSGVAHFLEHLLFKATDNLESGELSATVAANGGSDNAFTNYDATAYYQRVASDRLELMMSMESDRMNNLRLTPEDIETEREVILEERNQRTDSNPGALAFEQIRASQYLNHRYGVPIIGWRHEMETLSLEDALSFYDLYYSPNDAILIVAGDVDPENVLELAETYYGPIPSEPELPERIRSQEPPQTTPRRVYFDDERVSQPYMVRSYLAPERDPGDQETAAALVYLAELLGGSPFTSELGKALQFDEQIAVYTGAGYDALSLDDTTFTVSLLPSPGVTLEAGEAAVDEVIAEFLETGPDEDDMERLRTQLKAGEIYRRDNVQSLANMYGSALTTSLTVEDVQAWPQILQEVTADDVLAAAREVLRPEGSVTAYITDGSDPDPEEAEGTAAGAATAAAMEQAEEAEQAEEVQQ</sequence>
<feature type="domain" description="Peptidase M16 N-terminal" evidence="7">
    <location>
        <begin position="35"/>
        <end position="180"/>
    </location>
</feature>
<evidence type="ECO:0000259" key="8">
    <source>
        <dbReference type="Pfam" id="PF05193"/>
    </source>
</evidence>
<evidence type="ECO:0000259" key="7">
    <source>
        <dbReference type="Pfam" id="PF00675"/>
    </source>
</evidence>
<name>A0A5C5GGA5_9RHOB</name>
<feature type="signal peptide" evidence="6">
    <location>
        <begin position="1"/>
        <end position="19"/>
    </location>
</feature>
<dbReference type="SUPFAM" id="SSF63411">
    <property type="entry name" value="LuxS/MPP-like metallohydrolase"/>
    <property type="match status" value="2"/>
</dbReference>
<keyword evidence="10" id="KW-1185">Reference proteome</keyword>
<reference evidence="9 10" key="1">
    <citation type="submission" date="2019-06" db="EMBL/GenBank/DDBJ databases">
        <title>Genome of new Rhodobacteraceae sp. SM1903.</title>
        <authorList>
            <person name="Ren X."/>
        </authorList>
    </citation>
    <scope>NUCLEOTIDE SEQUENCE [LARGE SCALE GENOMIC DNA]</scope>
    <source>
        <strain evidence="9 10">SM1903</strain>
    </source>
</reference>
<comment type="cofactor">
    <cofactor evidence="1">
        <name>Zn(2+)</name>
        <dbReference type="ChEBI" id="CHEBI:29105"/>
    </cofactor>
</comment>
<dbReference type="Gene3D" id="3.30.830.10">
    <property type="entry name" value="Metalloenzyme, LuxS/M16 peptidase-like"/>
    <property type="match status" value="2"/>
</dbReference>
<comment type="similarity">
    <text evidence="2 4">Belongs to the peptidase M16 family.</text>
</comment>
<dbReference type="AlphaFoldDB" id="A0A5C5GGA5"/>
<protein>
    <submittedName>
        <fullName evidence="9">Insulinase family protein</fullName>
    </submittedName>
</protein>
<accession>A0A5C5GGA5</accession>
<dbReference type="PANTHER" id="PTHR11851">
    <property type="entry name" value="METALLOPROTEASE"/>
    <property type="match status" value="1"/>
</dbReference>
<evidence type="ECO:0000313" key="10">
    <source>
        <dbReference type="Proteomes" id="UP000314011"/>
    </source>
</evidence>
<dbReference type="Pfam" id="PF05193">
    <property type="entry name" value="Peptidase_M16_C"/>
    <property type="match status" value="1"/>
</dbReference>
<evidence type="ECO:0000256" key="5">
    <source>
        <dbReference type="SAM" id="MobiDB-lite"/>
    </source>
</evidence>
<dbReference type="GO" id="GO:0004222">
    <property type="term" value="F:metalloendopeptidase activity"/>
    <property type="evidence" value="ECO:0007669"/>
    <property type="project" value="InterPro"/>
</dbReference>
<dbReference type="GO" id="GO:0046872">
    <property type="term" value="F:metal ion binding"/>
    <property type="evidence" value="ECO:0007669"/>
    <property type="project" value="InterPro"/>
</dbReference>
<keyword evidence="3" id="KW-0378">Hydrolase</keyword>
<feature type="region of interest" description="Disordered" evidence="5">
    <location>
        <begin position="232"/>
        <end position="251"/>
    </location>
</feature>
<evidence type="ECO:0000256" key="2">
    <source>
        <dbReference type="ARBA" id="ARBA00007261"/>
    </source>
</evidence>
<comment type="caution">
    <text evidence="9">The sequence shown here is derived from an EMBL/GenBank/DDBJ whole genome shotgun (WGS) entry which is preliminary data.</text>
</comment>
<dbReference type="InterPro" id="IPR007863">
    <property type="entry name" value="Peptidase_M16_C"/>
</dbReference>
<dbReference type="OrthoDB" id="9811314at2"/>
<feature type="region of interest" description="Disordered" evidence="5">
    <location>
        <begin position="434"/>
        <end position="475"/>
    </location>
</feature>
<dbReference type="InterPro" id="IPR001431">
    <property type="entry name" value="Pept_M16_Zn_BS"/>
</dbReference>
<dbReference type="InterPro" id="IPR050361">
    <property type="entry name" value="MPP/UQCRC_Complex"/>
</dbReference>
<feature type="domain" description="Peptidase M16 C-terminal" evidence="8">
    <location>
        <begin position="189"/>
        <end position="373"/>
    </location>
</feature>
<dbReference type="PANTHER" id="PTHR11851:SF49">
    <property type="entry name" value="MITOCHONDRIAL-PROCESSING PEPTIDASE SUBUNIT ALPHA"/>
    <property type="match status" value="1"/>
</dbReference>
<evidence type="ECO:0000256" key="4">
    <source>
        <dbReference type="RuleBase" id="RU004447"/>
    </source>
</evidence>
<dbReference type="InterPro" id="IPR011249">
    <property type="entry name" value="Metalloenz_LuxS/M16"/>
</dbReference>
<evidence type="ECO:0000313" key="9">
    <source>
        <dbReference type="EMBL" id="TNY33723.1"/>
    </source>
</evidence>
<dbReference type="Pfam" id="PF00675">
    <property type="entry name" value="Peptidase_M16"/>
    <property type="match status" value="1"/>
</dbReference>
<dbReference type="EMBL" id="VFFF01000001">
    <property type="protein sequence ID" value="TNY33723.1"/>
    <property type="molecule type" value="Genomic_DNA"/>
</dbReference>
<dbReference type="InterPro" id="IPR011765">
    <property type="entry name" value="Pept_M16_N"/>
</dbReference>
<dbReference type="RefSeq" id="WP_140194409.1">
    <property type="nucleotide sequence ID" value="NZ_CP065915.1"/>
</dbReference>
<keyword evidence="3" id="KW-0482">Metalloprotease</keyword>
<gene>
    <name evidence="9" type="ORF">FHY64_10790</name>
</gene>
<keyword evidence="3" id="KW-0645">Protease</keyword>
<evidence type="ECO:0000256" key="3">
    <source>
        <dbReference type="ARBA" id="ARBA00023049"/>
    </source>
</evidence>